<organism evidence="1">
    <name type="scientific">uncultured Pleomorphomonas sp</name>
    <dbReference type="NCBI Taxonomy" id="442121"/>
    <lineage>
        <taxon>Bacteria</taxon>
        <taxon>Pseudomonadati</taxon>
        <taxon>Pseudomonadota</taxon>
        <taxon>Alphaproteobacteria</taxon>
        <taxon>Hyphomicrobiales</taxon>
        <taxon>Pleomorphomonadaceae</taxon>
        <taxon>Pleomorphomonas</taxon>
        <taxon>environmental samples</taxon>
    </lineage>
</organism>
<dbReference type="AlphaFoldDB" id="A0A212LQX5"/>
<protein>
    <submittedName>
        <fullName evidence="1">Uncharacterized protein</fullName>
    </submittedName>
</protein>
<accession>A0A212LQX5</accession>
<dbReference type="RefSeq" id="WP_288198817.1">
    <property type="nucleotide sequence ID" value="NZ_LT608334.1"/>
</dbReference>
<name>A0A212LQX5_9HYPH</name>
<reference evidence="1" key="1">
    <citation type="submission" date="2016-08" db="EMBL/GenBank/DDBJ databases">
        <authorList>
            <person name="Seilhamer J.J."/>
        </authorList>
    </citation>
    <scope>NUCLEOTIDE SEQUENCE</scope>
    <source>
        <strain evidence="1">86</strain>
    </source>
</reference>
<evidence type="ECO:0000313" key="1">
    <source>
        <dbReference type="EMBL" id="SCM79916.1"/>
    </source>
</evidence>
<gene>
    <name evidence="1" type="ORF">KL86PLE_90706</name>
</gene>
<proteinExistence type="predicted"/>
<dbReference type="EMBL" id="FMJD01000013">
    <property type="protein sequence ID" value="SCM79916.1"/>
    <property type="molecule type" value="Genomic_DNA"/>
</dbReference>
<sequence length="125" mass="14193">MTNQQGDTPRLIPNAVYISLFHGRDTVEEEMEDWGYQGPIIGPFRYVQITYMGDIKFAMEKDAFKAAFPDIYQSWVSAGYCNAAGDYDISTGVTWIEHSIQPTDGLFPWKGKFYGDFSVISSPER</sequence>